<dbReference type="InParanoid" id="A0A2T0GSS0"/>
<dbReference type="InterPro" id="IPR024520">
    <property type="entry name" value="DUF3558"/>
</dbReference>
<evidence type="ECO:0000256" key="1">
    <source>
        <dbReference type="SAM" id="MobiDB-lite"/>
    </source>
</evidence>
<feature type="region of interest" description="Disordered" evidence="1">
    <location>
        <begin position="1"/>
        <end position="38"/>
    </location>
</feature>
<comment type="caution">
    <text evidence="2">The sequence shown here is derived from an EMBL/GenBank/DDBJ whole genome shotgun (WGS) entry which is preliminary data.</text>
</comment>
<dbReference type="Proteomes" id="UP000239352">
    <property type="component" value="Unassembled WGS sequence"/>
</dbReference>
<evidence type="ECO:0000313" key="2">
    <source>
        <dbReference type="EMBL" id="PRW62162.1"/>
    </source>
</evidence>
<reference evidence="2 3" key="1">
    <citation type="submission" date="2018-03" db="EMBL/GenBank/DDBJ databases">
        <title>Actinopolyspora mortivallis from Sahara, screening for active biomolecules.</title>
        <authorList>
            <person name="Selama O."/>
            <person name="Wellington E.M.H."/>
            <person name="Hacene H."/>
        </authorList>
    </citation>
    <scope>NUCLEOTIDE SEQUENCE [LARGE SCALE GENOMIC DNA]</scope>
    <source>
        <strain evidence="2 3">M5A</strain>
    </source>
</reference>
<proteinExistence type="predicted"/>
<keyword evidence="3" id="KW-1185">Reference proteome</keyword>
<sequence>MGAALTGATACSPSGGTENSPETSSPTSSENSLASVDPCTVLSETELKSFGLKSPGSPAEPLPWTPGCDYLGDPIGLRLVKNTRETVASAEQKDTWATFERTTVNGRAAATAVTKGATQAETCDAMFDAGEGMIQVRATESRPPYTVDECAEALKIAKKVEPKVPEPV</sequence>
<gene>
    <name evidence="2" type="ORF">CEP50_16935</name>
</gene>
<dbReference type="EMBL" id="PVSR01000040">
    <property type="protein sequence ID" value="PRW62162.1"/>
    <property type="molecule type" value="Genomic_DNA"/>
</dbReference>
<feature type="compositionally biased region" description="Low complexity" evidence="1">
    <location>
        <begin position="17"/>
        <end position="32"/>
    </location>
</feature>
<evidence type="ECO:0000313" key="3">
    <source>
        <dbReference type="Proteomes" id="UP000239352"/>
    </source>
</evidence>
<protein>
    <submittedName>
        <fullName evidence="2">DUF3558 domain-containing protein</fullName>
    </submittedName>
</protein>
<dbReference type="Pfam" id="PF12079">
    <property type="entry name" value="DUF3558"/>
    <property type="match status" value="1"/>
</dbReference>
<dbReference type="AlphaFoldDB" id="A0A2T0GSS0"/>
<name>A0A2T0GSS0_ACTMO</name>
<organism evidence="2 3">
    <name type="scientific">Actinopolyspora mortivallis</name>
    <dbReference type="NCBI Taxonomy" id="33906"/>
    <lineage>
        <taxon>Bacteria</taxon>
        <taxon>Bacillati</taxon>
        <taxon>Actinomycetota</taxon>
        <taxon>Actinomycetes</taxon>
        <taxon>Actinopolysporales</taxon>
        <taxon>Actinopolysporaceae</taxon>
        <taxon>Actinopolyspora</taxon>
    </lineage>
</organism>
<accession>A0A2T0GSS0</accession>